<dbReference type="AlphaFoldDB" id="A0A7R9M5N7"/>
<reference evidence="5" key="1">
    <citation type="submission" date="2020-11" db="EMBL/GenBank/DDBJ databases">
        <authorList>
            <person name="Tran Van P."/>
        </authorList>
    </citation>
    <scope>NUCLEOTIDE SEQUENCE</scope>
</reference>
<dbReference type="EMBL" id="CAJPVJ010007437">
    <property type="protein sequence ID" value="CAG2171231.1"/>
    <property type="molecule type" value="Genomic_DNA"/>
</dbReference>
<feature type="signal peptide" evidence="3">
    <location>
        <begin position="1"/>
        <end position="20"/>
    </location>
</feature>
<dbReference type="OrthoDB" id="6528045at2759"/>
<proteinExistence type="inferred from homology"/>
<dbReference type="Proteomes" id="UP000728032">
    <property type="component" value="Unassembled WGS sequence"/>
</dbReference>
<dbReference type="SUPFAM" id="SSF50494">
    <property type="entry name" value="Trypsin-like serine proteases"/>
    <property type="match status" value="1"/>
</dbReference>
<evidence type="ECO:0000313" key="6">
    <source>
        <dbReference type="Proteomes" id="UP000728032"/>
    </source>
</evidence>
<dbReference type="InterPro" id="IPR043504">
    <property type="entry name" value="Peptidase_S1_PA_chymotrypsin"/>
</dbReference>
<dbReference type="InterPro" id="IPR001254">
    <property type="entry name" value="Trypsin_dom"/>
</dbReference>
<dbReference type="InterPro" id="IPR009003">
    <property type="entry name" value="Peptidase_S1_PA"/>
</dbReference>
<accession>A0A7R9M5N7</accession>
<evidence type="ECO:0000256" key="3">
    <source>
        <dbReference type="SAM" id="SignalP"/>
    </source>
</evidence>
<evidence type="ECO:0000256" key="2">
    <source>
        <dbReference type="ARBA" id="ARBA00024195"/>
    </source>
</evidence>
<gene>
    <name evidence="5" type="ORF">ONB1V03_LOCUS10694</name>
</gene>
<evidence type="ECO:0000256" key="1">
    <source>
        <dbReference type="ARBA" id="ARBA00023157"/>
    </source>
</evidence>
<feature type="domain" description="Peptidase S1" evidence="4">
    <location>
        <begin position="31"/>
        <end position="270"/>
    </location>
</feature>
<comment type="similarity">
    <text evidence="2">Belongs to the peptidase S1 family. CLIP subfamily.</text>
</comment>
<dbReference type="GO" id="GO:0004252">
    <property type="term" value="F:serine-type endopeptidase activity"/>
    <property type="evidence" value="ECO:0007669"/>
    <property type="project" value="InterPro"/>
</dbReference>
<feature type="chain" id="PRO_5035592722" description="Peptidase S1 domain-containing protein" evidence="3">
    <location>
        <begin position="21"/>
        <end position="279"/>
    </location>
</feature>
<dbReference type="EMBL" id="OC922262">
    <property type="protein sequence ID" value="CAD7654044.1"/>
    <property type="molecule type" value="Genomic_DNA"/>
</dbReference>
<organism evidence="5">
    <name type="scientific">Oppiella nova</name>
    <dbReference type="NCBI Taxonomy" id="334625"/>
    <lineage>
        <taxon>Eukaryota</taxon>
        <taxon>Metazoa</taxon>
        <taxon>Ecdysozoa</taxon>
        <taxon>Arthropoda</taxon>
        <taxon>Chelicerata</taxon>
        <taxon>Arachnida</taxon>
        <taxon>Acari</taxon>
        <taxon>Acariformes</taxon>
        <taxon>Sarcoptiformes</taxon>
        <taxon>Oribatida</taxon>
        <taxon>Brachypylina</taxon>
        <taxon>Oppioidea</taxon>
        <taxon>Oppiidae</taxon>
        <taxon>Oppiella</taxon>
    </lineage>
</organism>
<dbReference type="PANTHER" id="PTHR24256">
    <property type="entry name" value="TRYPTASE-RELATED"/>
    <property type="match status" value="1"/>
</dbReference>
<dbReference type="Pfam" id="PF00089">
    <property type="entry name" value="Trypsin"/>
    <property type="match status" value="1"/>
</dbReference>
<dbReference type="GO" id="GO:0006508">
    <property type="term" value="P:proteolysis"/>
    <property type="evidence" value="ECO:0007669"/>
    <property type="project" value="InterPro"/>
</dbReference>
<name>A0A7R9M5N7_9ACAR</name>
<sequence length="279" mass="31329">MITILKIVLIITLTVYYVYAQYGPTKGCGQLLTDPAAVVTKNGWVAMVYRKDQTDVKKDPIDNKCLASIIKDNWLVGAASCFTLKDDQYMVKIPNNMTKGPFHVDKIYKSKEYNPTLGAGYDLALIKLKNGLQLKVNPKIISAICLSDYGFDSAINVNSNCSLDSCDTPGHLISEQIVTKDEGDCKKLYPKYKEGYMFCGNIPVHWLNSGAPVTCKDSNLQDKGPFFLSAMASWGRYPDDYKKVKDIDKADVYTKLYGKHYISWIQKTIEEDESHSLNL</sequence>
<protein>
    <recommendedName>
        <fullName evidence="4">Peptidase S1 domain-containing protein</fullName>
    </recommendedName>
</protein>
<keyword evidence="1" id="KW-1015">Disulfide bond</keyword>
<keyword evidence="3" id="KW-0732">Signal</keyword>
<keyword evidence="6" id="KW-1185">Reference proteome</keyword>
<evidence type="ECO:0000313" key="5">
    <source>
        <dbReference type="EMBL" id="CAD7654044.1"/>
    </source>
</evidence>
<dbReference type="Gene3D" id="2.40.10.10">
    <property type="entry name" value="Trypsin-like serine proteases"/>
    <property type="match status" value="2"/>
</dbReference>
<evidence type="ECO:0000259" key="4">
    <source>
        <dbReference type="PROSITE" id="PS50240"/>
    </source>
</evidence>
<dbReference type="SMART" id="SM00020">
    <property type="entry name" value="Tryp_SPc"/>
    <property type="match status" value="1"/>
</dbReference>
<dbReference type="PROSITE" id="PS50240">
    <property type="entry name" value="TRYPSIN_DOM"/>
    <property type="match status" value="1"/>
</dbReference>
<dbReference type="InterPro" id="IPR051487">
    <property type="entry name" value="Ser/Thr_Proteases_Immune/Dev"/>
</dbReference>